<reference evidence="1" key="2">
    <citation type="submission" date="2020-09" db="EMBL/GenBank/DDBJ databases">
        <authorList>
            <person name="Sun Q."/>
            <person name="Ohkuma M."/>
        </authorList>
    </citation>
    <scope>NUCLEOTIDE SEQUENCE</scope>
    <source>
        <strain evidence="1">JCM 14371</strain>
    </source>
</reference>
<dbReference type="AlphaFoldDB" id="A0A917UWC1"/>
<accession>A0A917UWC1</accession>
<proteinExistence type="predicted"/>
<organism evidence="1 2">
    <name type="scientific">Deinococcus aquiradiocola</name>
    <dbReference type="NCBI Taxonomy" id="393059"/>
    <lineage>
        <taxon>Bacteria</taxon>
        <taxon>Thermotogati</taxon>
        <taxon>Deinococcota</taxon>
        <taxon>Deinococci</taxon>
        <taxon>Deinococcales</taxon>
        <taxon>Deinococcaceae</taxon>
        <taxon>Deinococcus</taxon>
    </lineage>
</organism>
<reference evidence="1" key="1">
    <citation type="journal article" date="2014" name="Int. J. Syst. Evol. Microbiol.">
        <title>Complete genome sequence of Corynebacterium casei LMG S-19264T (=DSM 44701T), isolated from a smear-ripened cheese.</title>
        <authorList>
            <consortium name="US DOE Joint Genome Institute (JGI-PGF)"/>
            <person name="Walter F."/>
            <person name="Albersmeier A."/>
            <person name="Kalinowski J."/>
            <person name="Ruckert C."/>
        </authorList>
    </citation>
    <scope>NUCLEOTIDE SEQUENCE</scope>
    <source>
        <strain evidence="1">JCM 14371</strain>
    </source>
</reference>
<protein>
    <submittedName>
        <fullName evidence="1">Uncharacterized protein</fullName>
    </submittedName>
</protein>
<dbReference type="Proteomes" id="UP000635726">
    <property type="component" value="Unassembled WGS sequence"/>
</dbReference>
<name>A0A917UWC1_9DEIO</name>
<dbReference type="EMBL" id="BMOE01000027">
    <property type="protein sequence ID" value="GGJ90025.1"/>
    <property type="molecule type" value="Genomic_DNA"/>
</dbReference>
<comment type="caution">
    <text evidence="1">The sequence shown here is derived from an EMBL/GenBank/DDBJ whole genome shotgun (WGS) entry which is preliminary data.</text>
</comment>
<evidence type="ECO:0000313" key="2">
    <source>
        <dbReference type="Proteomes" id="UP000635726"/>
    </source>
</evidence>
<gene>
    <name evidence="1" type="ORF">GCM10008939_37450</name>
</gene>
<keyword evidence="2" id="KW-1185">Reference proteome</keyword>
<sequence>MYQALPGCGSCAGPCRDVTPERACLWEEPRVCATLVRLVRRQRQADAPLVYGFKSVQDREKGRLR</sequence>
<evidence type="ECO:0000313" key="1">
    <source>
        <dbReference type="EMBL" id="GGJ90025.1"/>
    </source>
</evidence>